<dbReference type="Pfam" id="PF00777">
    <property type="entry name" value="Glyco_transf_29"/>
    <property type="match status" value="3"/>
</dbReference>
<evidence type="ECO:0000313" key="18">
    <source>
        <dbReference type="Proteomes" id="UP000001075"/>
    </source>
</evidence>
<evidence type="ECO:0000256" key="4">
    <source>
        <dbReference type="ARBA" id="ARBA00022676"/>
    </source>
</evidence>
<keyword evidence="10" id="KW-0472">Membrane</keyword>
<evidence type="ECO:0000256" key="8">
    <source>
        <dbReference type="ARBA" id="ARBA00022989"/>
    </source>
</evidence>
<comment type="subcellular location">
    <subcellularLocation>
        <location evidence="1">Golgi apparatus membrane</location>
        <topology evidence="1">Single-pass type II membrane protein</topology>
    </subcellularLocation>
</comment>
<proteinExistence type="inferred from homology"/>
<evidence type="ECO:0000256" key="2">
    <source>
        <dbReference type="ARBA" id="ARBA00004922"/>
    </source>
</evidence>
<dbReference type="InterPro" id="IPR038578">
    <property type="entry name" value="GT29-like_sf"/>
</dbReference>
<name>G3HTY4_CRIGR</name>
<dbReference type="Proteomes" id="UP000001075">
    <property type="component" value="Unassembled WGS sequence"/>
</dbReference>
<dbReference type="PANTHER" id="PTHR45941">
    <property type="entry name" value="ALPHA-N-ACETYLGALACTOSAMINIDE ALPHA-2,6-SIALYLTRANSFERASE 2-LIKE-RELATED"/>
    <property type="match status" value="1"/>
</dbReference>
<dbReference type="EMBL" id="JH000721">
    <property type="protein sequence ID" value="EGW04697.1"/>
    <property type="molecule type" value="Genomic_DNA"/>
</dbReference>
<dbReference type="InParanoid" id="G3HTY4"/>
<evidence type="ECO:0000313" key="17">
    <source>
        <dbReference type="EMBL" id="EGW04697.1"/>
    </source>
</evidence>
<keyword evidence="12" id="KW-0325">Glycoprotein</keyword>
<evidence type="ECO:0000256" key="12">
    <source>
        <dbReference type="ARBA" id="ARBA00023180"/>
    </source>
</evidence>
<reference evidence="18" key="1">
    <citation type="journal article" date="2011" name="Nat. Biotechnol.">
        <title>The genomic sequence of the Chinese hamster ovary (CHO)-K1 cell line.</title>
        <authorList>
            <person name="Xu X."/>
            <person name="Nagarajan H."/>
            <person name="Lewis N.E."/>
            <person name="Pan S."/>
            <person name="Cai Z."/>
            <person name="Liu X."/>
            <person name="Chen W."/>
            <person name="Xie M."/>
            <person name="Wang W."/>
            <person name="Hammond S."/>
            <person name="Andersen M.R."/>
            <person name="Neff N."/>
            <person name="Passarelli B."/>
            <person name="Koh W."/>
            <person name="Fan H.C."/>
            <person name="Wang J."/>
            <person name="Gui Y."/>
            <person name="Lee K.H."/>
            <person name="Betenbaugh M.J."/>
            <person name="Quake S.R."/>
            <person name="Famili I."/>
            <person name="Palsson B.O."/>
            <person name="Wang J."/>
        </authorList>
    </citation>
    <scope>NUCLEOTIDE SEQUENCE [LARGE SCALE GENOMIC DNA]</scope>
    <source>
        <strain evidence="18">CHO K1 cell line</strain>
    </source>
</reference>
<dbReference type="GO" id="GO:0009312">
    <property type="term" value="P:oligosaccharide biosynthetic process"/>
    <property type="evidence" value="ECO:0007669"/>
    <property type="project" value="TreeGrafter"/>
</dbReference>
<accession>G3HTY4</accession>
<comment type="catalytic activity">
    <reaction evidence="15">
        <text>a 3-O-[N-acetyl-alpha-neuraminyl-(2-&gt;3)-beta-D-galactosyl-(1-&gt;3)-N-acetyl-alpha-D-galactosaminyl]-L-threonyl-[protein] + CMP-N-acetyl-beta-neuraminate = a 3-O-{alpha-Neu5Ac-(2-&gt;3)-beta-D-Gal-(1-&gt;3)-[alpha-Neu5Ac-(2-&gt;6)]-alpha-D-GalNAc}-L-threonyl-[protein] + CMP + H(+)</text>
        <dbReference type="Rhea" id="RHEA:81659"/>
        <dbReference type="Rhea" id="RHEA-COMP:14417"/>
        <dbReference type="Rhea" id="RHEA-COMP:16763"/>
        <dbReference type="ChEBI" id="CHEBI:15378"/>
        <dbReference type="ChEBI" id="CHEBI:57812"/>
        <dbReference type="ChEBI" id="CHEBI:60377"/>
        <dbReference type="ChEBI" id="CHEBI:139598"/>
        <dbReference type="ChEBI" id="CHEBI:156398"/>
    </reaction>
    <physiologicalReaction direction="left-to-right" evidence="15">
        <dbReference type="Rhea" id="RHEA:81660"/>
    </physiologicalReaction>
</comment>
<dbReference type="InterPro" id="IPR001675">
    <property type="entry name" value="Glyco_trans_29"/>
</dbReference>
<keyword evidence="5 17" id="KW-0808">Transferase</keyword>
<dbReference type="PaxDb" id="10029-XP_007624539.1"/>
<dbReference type="EC" id="2.4.3.3" evidence="14"/>
<comment type="pathway">
    <text evidence="2">Protein modification; protein glycosylation.</text>
</comment>
<evidence type="ECO:0000256" key="7">
    <source>
        <dbReference type="ARBA" id="ARBA00022968"/>
    </source>
</evidence>
<evidence type="ECO:0000256" key="9">
    <source>
        <dbReference type="ARBA" id="ARBA00023034"/>
    </source>
</evidence>
<dbReference type="FunFam" id="3.90.1480.20:FF:000013">
    <property type="entry name" value="ST6 N-acetylgalactosaminide alpha-2,6-sialyltransferase 1"/>
    <property type="match status" value="1"/>
</dbReference>
<evidence type="ECO:0000256" key="6">
    <source>
        <dbReference type="ARBA" id="ARBA00022692"/>
    </source>
</evidence>
<dbReference type="AlphaFoldDB" id="G3HTY4"/>
<dbReference type="PANTHER" id="PTHR45941:SF1">
    <property type="entry name" value="ALPHA-N-ACETYLGALACTOSAMINIDE ALPHA-2,6-SIALYLTRANSFERASE 1"/>
    <property type="match status" value="1"/>
</dbReference>
<keyword evidence="9" id="KW-0333">Golgi apparatus</keyword>
<sequence length="577" mass="65869">MNLKVRQKLKASNFKSEPHWDFEEDYRLDVGGLQTTCPDSLKIRASKSPWLQNIFLPNLTLFLDSAHFTQGEWDRLEHFAPPFGFMELNQSLVQEVVTRFRPVPQQQLLLAGLPPGSSRCITCAVVGNGGILNDSHVGQEIDSHDYVFRLSGAITKGYEQDVGTRTSFYGFTAFSIVQSILTLRGRGFQHVPLGKDVRYLHFLEGTRDYEWLEAMFLNQTMAKTKLSWFRHRPQEVFRDALDLDRYLLLHPDFIRYMKNRFLRSKTLDTAHWRIYRPTTGALLLLTALHLCDKSQSQLCRHSLSLAIEKDHHFRGLFDLSTPVLLWGSLFTQDLWNNLSQHKVPYGWQGLSHKAIISTLRLLNNPESAELFGASKPRSCIRCAVVGNGGILNGSRQGQKIDAHDYVFRLNGAVIKGYELDVGTKTSFYGFTVNTMKNSLISYSKLGFTSVPQGQDLRYIFIPSSIREYLMLRSAILGVPVPEGPDKGDRFLKSKLIDTQFGDMYMPTTGALMLLTAVHTCDQVSAYGFITSNYQKYSDHYFDREMKPVIFYANHDLPLEAALWRGLHNAGILWLFQR</sequence>
<comment type="catalytic activity">
    <reaction evidence="13">
        <text>a beta-D-galactosyl-(1-&gt;3)-N-acetyl-alpha-D-galactosaminyl derivative + CMP-N-acetyl-beta-neuraminate = a beta-D-galactosyl-(1-&gt;3)-[N-acetyl-alpha-neuraminyl-(2-&gt;6)]-N-acetyl-alpha-D-galactosaminyl derivative + CMP + H(+)</text>
        <dbReference type="Rhea" id="RHEA:11136"/>
        <dbReference type="ChEBI" id="CHEBI:15378"/>
        <dbReference type="ChEBI" id="CHEBI:57812"/>
        <dbReference type="ChEBI" id="CHEBI:60377"/>
        <dbReference type="ChEBI" id="CHEBI:133470"/>
        <dbReference type="ChEBI" id="CHEBI:140764"/>
        <dbReference type="EC" id="2.4.3.3"/>
    </reaction>
    <physiologicalReaction direction="left-to-right" evidence="13">
        <dbReference type="Rhea" id="RHEA:11137"/>
    </physiologicalReaction>
</comment>
<protein>
    <recommendedName>
        <fullName evidence="14">alpha-N-acetylgalactosaminide alpha-2,6-sialyltransferase</fullName>
        <ecNumber evidence="14">2.4.3.3</ecNumber>
    </recommendedName>
</protein>
<evidence type="ECO:0000256" key="11">
    <source>
        <dbReference type="ARBA" id="ARBA00023157"/>
    </source>
</evidence>
<dbReference type="GO" id="GO:0000139">
    <property type="term" value="C:Golgi membrane"/>
    <property type="evidence" value="ECO:0007669"/>
    <property type="project" value="UniProtKB-SubCell"/>
</dbReference>
<organism evidence="17 18">
    <name type="scientific">Cricetulus griseus</name>
    <name type="common">Chinese hamster</name>
    <name type="synonym">Cricetulus barabensis griseus</name>
    <dbReference type="NCBI Taxonomy" id="10029"/>
    <lineage>
        <taxon>Eukaryota</taxon>
        <taxon>Metazoa</taxon>
        <taxon>Chordata</taxon>
        <taxon>Craniata</taxon>
        <taxon>Vertebrata</taxon>
        <taxon>Euteleostomi</taxon>
        <taxon>Mammalia</taxon>
        <taxon>Eutheria</taxon>
        <taxon>Euarchontoglires</taxon>
        <taxon>Glires</taxon>
        <taxon>Rodentia</taxon>
        <taxon>Myomorpha</taxon>
        <taxon>Muroidea</taxon>
        <taxon>Cricetidae</taxon>
        <taxon>Cricetinae</taxon>
        <taxon>Cricetulus</taxon>
    </lineage>
</organism>
<evidence type="ECO:0000256" key="14">
    <source>
        <dbReference type="ARBA" id="ARBA00039109"/>
    </source>
</evidence>
<comment type="catalytic activity">
    <reaction evidence="16">
        <text>a 3-O-[N-acetyl-alpha-D-galactosaminyl]-L-threonyl-[protein] + CMP-N-acetyl-beta-neuraminate = a 3-O-[N-acetyl-alpha-neuraminosyl-(2-&gt;6)-N-acetyl-alpha-D-galactosaminyl]-L-threonyl-[protein] + CMP + H(+)</text>
        <dbReference type="Rhea" id="RHEA:81643"/>
        <dbReference type="Rhea" id="RHEA-COMP:11689"/>
        <dbReference type="Rhea" id="RHEA-COMP:19720"/>
        <dbReference type="ChEBI" id="CHEBI:15378"/>
        <dbReference type="ChEBI" id="CHEBI:57812"/>
        <dbReference type="ChEBI" id="CHEBI:60377"/>
        <dbReference type="ChEBI" id="CHEBI:87075"/>
        <dbReference type="ChEBI" id="CHEBI:231970"/>
    </reaction>
    <physiologicalReaction direction="left-to-right" evidence="16">
        <dbReference type="Rhea" id="RHEA:81644"/>
    </physiologicalReaction>
</comment>
<dbReference type="STRING" id="10029.G3HTY4"/>
<evidence type="ECO:0000256" key="5">
    <source>
        <dbReference type="ARBA" id="ARBA00022679"/>
    </source>
</evidence>
<evidence type="ECO:0000256" key="3">
    <source>
        <dbReference type="ARBA" id="ARBA00006003"/>
    </source>
</evidence>
<keyword evidence="7" id="KW-0735">Signal-anchor</keyword>
<keyword evidence="8" id="KW-1133">Transmembrane helix</keyword>
<comment type="similarity">
    <text evidence="3">Belongs to the glycosyltransferase 29 family.</text>
</comment>
<evidence type="ECO:0000256" key="15">
    <source>
        <dbReference type="ARBA" id="ARBA00050664"/>
    </source>
</evidence>
<evidence type="ECO:0000256" key="13">
    <source>
        <dbReference type="ARBA" id="ARBA00036348"/>
    </source>
</evidence>
<keyword evidence="11" id="KW-1015">Disulfide bond</keyword>
<keyword evidence="6" id="KW-0812">Transmembrane</keyword>
<evidence type="ECO:0000256" key="1">
    <source>
        <dbReference type="ARBA" id="ARBA00004323"/>
    </source>
</evidence>
<evidence type="ECO:0000256" key="10">
    <source>
        <dbReference type="ARBA" id="ARBA00023136"/>
    </source>
</evidence>
<dbReference type="Gene3D" id="3.90.1480.20">
    <property type="entry name" value="Glycosyl transferase family 29"/>
    <property type="match status" value="2"/>
</dbReference>
<evidence type="ECO:0000256" key="16">
    <source>
        <dbReference type="ARBA" id="ARBA00052285"/>
    </source>
</evidence>
<dbReference type="GO" id="GO:1901137">
    <property type="term" value="P:carbohydrate derivative biosynthetic process"/>
    <property type="evidence" value="ECO:0007669"/>
    <property type="project" value="UniProtKB-ARBA"/>
</dbReference>
<dbReference type="GO" id="GO:0001665">
    <property type="term" value="F:alpha-N-acetylgalactosaminide alpha-2,6-sialyltransferase activity"/>
    <property type="evidence" value="ECO:0007669"/>
    <property type="project" value="UniProtKB-EC"/>
</dbReference>
<gene>
    <name evidence="17" type="ORF">I79_014368</name>
</gene>
<keyword evidence="4 17" id="KW-0328">Glycosyltransferase</keyword>